<comment type="caution">
    <text evidence="1">The sequence shown here is derived from an EMBL/GenBank/DDBJ whole genome shotgun (WGS) entry which is preliminary data.</text>
</comment>
<reference evidence="1 2" key="1">
    <citation type="submission" date="2021-06" db="EMBL/GenBank/DDBJ databases">
        <title>Chromosome-level genome assembly of the red-tail catfish (Hemibagrus wyckioides).</title>
        <authorList>
            <person name="Shao F."/>
        </authorList>
    </citation>
    <scope>NUCLEOTIDE SEQUENCE [LARGE SCALE GENOMIC DNA]</scope>
    <source>
        <strain evidence="1">EC202008001</strain>
        <tissue evidence="1">Blood</tissue>
    </source>
</reference>
<sequence>MISCSLKDVVLLWRKKKLVYGDHTEPDLALLEELSSGRGCGEERVSQIPSGCVYPPLKADYGFKAASVYPEHRESPDFNEEDQVKVGHTRNHNKVSSGAAALCT</sequence>
<dbReference type="EMBL" id="JAHKSW010000022">
    <property type="protein sequence ID" value="KAG7318147.1"/>
    <property type="molecule type" value="Genomic_DNA"/>
</dbReference>
<evidence type="ECO:0000313" key="1">
    <source>
        <dbReference type="EMBL" id="KAG7318147.1"/>
    </source>
</evidence>
<evidence type="ECO:0000313" key="2">
    <source>
        <dbReference type="Proteomes" id="UP000824219"/>
    </source>
</evidence>
<keyword evidence="2" id="KW-1185">Reference proteome</keyword>
<dbReference type="AlphaFoldDB" id="A0A9D3N9K1"/>
<gene>
    <name evidence="1" type="ORF">KOW79_017902</name>
</gene>
<name>A0A9D3N9K1_9TELE</name>
<accession>A0A9D3N9K1</accession>
<proteinExistence type="predicted"/>
<protein>
    <submittedName>
        <fullName evidence="1">Uncharacterized protein</fullName>
    </submittedName>
</protein>
<organism evidence="1 2">
    <name type="scientific">Hemibagrus wyckioides</name>
    <dbReference type="NCBI Taxonomy" id="337641"/>
    <lineage>
        <taxon>Eukaryota</taxon>
        <taxon>Metazoa</taxon>
        <taxon>Chordata</taxon>
        <taxon>Craniata</taxon>
        <taxon>Vertebrata</taxon>
        <taxon>Euteleostomi</taxon>
        <taxon>Actinopterygii</taxon>
        <taxon>Neopterygii</taxon>
        <taxon>Teleostei</taxon>
        <taxon>Ostariophysi</taxon>
        <taxon>Siluriformes</taxon>
        <taxon>Bagridae</taxon>
        <taxon>Hemibagrus</taxon>
    </lineage>
</organism>
<dbReference type="Proteomes" id="UP000824219">
    <property type="component" value="Linkage Group LG22"/>
</dbReference>